<dbReference type="STRING" id="364197.SAMN05216296_0030"/>
<keyword evidence="1" id="KW-0732">Signal</keyword>
<dbReference type="AlphaFoldDB" id="A0A1H2DUW2"/>
<organism evidence="2 3">
    <name type="scientific">Pseudomonas pohangensis</name>
    <dbReference type="NCBI Taxonomy" id="364197"/>
    <lineage>
        <taxon>Bacteria</taxon>
        <taxon>Pseudomonadati</taxon>
        <taxon>Pseudomonadota</taxon>
        <taxon>Gammaproteobacteria</taxon>
        <taxon>Pseudomonadales</taxon>
        <taxon>Pseudomonadaceae</taxon>
        <taxon>Pseudomonas</taxon>
    </lineage>
</organism>
<sequence length="88" mass="9857">MKKFFCALLITALLPSVSQAGNPALCYSIKNQDQKNQCLAVTQNQKALCYSIKDSDMKNACLAQVGGEQSRCYSIKDREQKERCLAEY</sequence>
<name>A0A1H2DUW2_9PSED</name>
<feature type="chain" id="PRO_5009272439" description="Cysteine rich repeat-containing protein" evidence="1">
    <location>
        <begin position="21"/>
        <end position="88"/>
    </location>
</feature>
<reference evidence="3" key="1">
    <citation type="submission" date="2016-10" db="EMBL/GenBank/DDBJ databases">
        <authorList>
            <person name="Varghese N."/>
            <person name="Submissions S."/>
        </authorList>
    </citation>
    <scope>NUCLEOTIDE SEQUENCE [LARGE SCALE GENOMIC DNA]</scope>
    <source>
        <strain evidence="3">DSM 17875</strain>
    </source>
</reference>
<dbReference type="EMBL" id="LT629785">
    <property type="protein sequence ID" value="SDT86655.1"/>
    <property type="molecule type" value="Genomic_DNA"/>
</dbReference>
<evidence type="ECO:0000313" key="2">
    <source>
        <dbReference type="EMBL" id="SDT86655.1"/>
    </source>
</evidence>
<evidence type="ECO:0000256" key="1">
    <source>
        <dbReference type="SAM" id="SignalP"/>
    </source>
</evidence>
<evidence type="ECO:0000313" key="3">
    <source>
        <dbReference type="Proteomes" id="UP000243232"/>
    </source>
</evidence>
<dbReference type="OrthoDB" id="8910871at2"/>
<protein>
    <recommendedName>
        <fullName evidence="4">Cysteine rich repeat-containing protein</fullName>
    </recommendedName>
</protein>
<dbReference type="Proteomes" id="UP000243232">
    <property type="component" value="Chromosome I"/>
</dbReference>
<proteinExistence type="predicted"/>
<accession>A0A1H2DUW2</accession>
<keyword evidence="3" id="KW-1185">Reference proteome</keyword>
<feature type="signal peptide" evidence="1">
    <location>
        <begin position="1"/>
        <end position="20"/>
    </location>
</feature>
<dbReference type="RefSeq" id="WP_157718753.1">
    <property type="nucleotide sequence ID" value="NZ_LT629785.1"/>
</dbReference>
<gene>
    <name evidence="2" type="ORF">SAMN05216296_0030</name>
</gene>
<evidence type="ECO:0008006" key="4">
    <source>
        <dbReference type="Google" id="ProtNLM"/>
    </source>
</evidence>